<accession>A0AAJ0HXQ9</accession>
<dbReference type="PANTHER" id="PTHR24320:SF274">
    <property type="entry name" value="CHAIN DEHYDROGENASE, PUTATIVE (AFU_ORTHOLOGUE AFUA_4G00440)-RELATED"/>
    <property type="match status" value="1"/>
</dbReference>
<dbReference type="InterPro" id="IPR002347">
    <property type="entry name" value="SDR_fam"/>
</dbReference>
<dbReference type="SUPFAM" id="SSF51735">
    <property type="entry name" value="NAD(P)-binding Rossmann-fold domains"/>
    <property type="match status" value="1"/>
</dbReference>
<evidence type="ECO:0008006" key="5">
    <source>
        <dbReference type="Google" id="ProtNLM"/>
    </source>
</evidence>
<keyword evidence="2" id="KW-0560">Oxidoreductase</keyword>
<evidence type="ECO:0000313" key="4">
    <source>
        <dbReference type="Proteomes" id="UP001275084"/>
    </source>
</evidence>
<name>A0AAJ0HXQ9_9PEZI</name>
<dbReference type="PRINTS" id="PR00081">
    <property type="entry name" value="GDHRDH"/>
</dbReference>
<protein>
    <recommendedName>
        <fullName evidence="5">Short-chain dehydrogenase</fullName>
    </recommendedName>
</protein>
<sequence>MARILITGSSDALGLGSLTAKRLIAQGHKVVLHARNANRAEDAAAACPGSEAVLIGDLSSLEETKALAAQADALGPYDAVVHNAGLYSGNMFAVNTLAPYVLTSLMQKPKRLVYISSGMHYGGRANLGEGQDITRSSYGDTKLHDVMLAKAFARRWAKDGVEVFSADPGWVPTKMGGASATGSIEDALDTFVMVTMGKKAARYRSGGYFVGSREKKPLAVAEDVELQDRLLAELARISGITAPG</sequence>
<evidence type="ECO:0000313" key="3">
    <source>
        <dbReference type="EMBL" id="KAK3364632.1"/>
    </source>
</evidence>
<gene>
    <name evidence="3" type="ORF">B0T25DRAFT_442944</name>
</gene>
<proteinExistence type="inferred from homology"/>
<dbReference type="PANTHER" id="PTHR24320">
    <property type="entry name" value="RETINOL DEHYDROGENASE"/>
    <property type="match status" value="1"/>
</dbReference>
<evidence type="ECO:0000256" key="2">
    <source>
        <dbReference type="ARBA" id="ARBA00023002"/>
    </source>
</evidence>
<comment type="caution">
    <text evidence="3">The sequence shown here is derived from an EMBL/GenBank/DDBJ whole genome shotgun (WGS) entry which is preliminary data.</text>
</comment>
<evidence type="ECO:0000256" key="1">
    <source>
        <dbReference type="ARBA" id="ARBA00006484"/>
    </source>
</evidence>
<dbReference type="AlphaFoldDB" id="A0AAJ0HXQ9"/>
<keyword evidence="4" id="KW-1185">Reference proteome</keyword>
<dbReference type="EMBL" id="JAUIQD010000001">
    <property type="protein sequence ID" value="KAK3364632.1"/>
    <property type="molecule type" value="Genomic_DNA"/>
</dbReference>
<reference evidence="3" key="2">
    <citation type="submission" date="2023-06" db="EMBL/GenBank/DDBJ databases">
        <authorList>
            <consortium name="Lawrence Berkeley National Laboratory"/>
            <person name="Haridas S."/>
            <person name="Hensen N."/>
            <person name="Bonometti L."/>
            <person name="Westerberg I."/>
            <person name="Brannstrom I.O."/>
            <person name="Guillou S."/>
            <person name="Cros-Aarteil S."/>
            <person name="Calhoun S."/>
            <person name="Kuo A."/>
            <person name="Mondo S."/>
            <person name="Pangilinan J."/>
            <person name="Riley R."/>
            <person name="Labutti K."/>
            <person name="Andreopoulos B."/>
            <person name="Lipzen A."/>
            <person name="Chen C."/>
            <person name="Yanf M."/>
            <person name="Daum C."/>
            <person name="Ng V."/>
            <person name="Clum A."/>
            <person name="Steindorff A."/>
            <person name="Ohm R."/>
            <person name="Martin F."/>
            <person name="Silar P."/>
            <person name="Natvig D."/>
            <person name="Lalanne C."/>
            <person name="Gautier V."/>
            <person name="Ament-Velasquez S.L."/>
            <person name="Kruys A."/>
            <person name="Hutchinson M.I."/>
            <person name="Powell A.J."/>
            <person name="Barry K."/>
            <person name="Miller A.N."/>
            <person name="Grigoriev I.V."/>
            <person name="Debuchy R."/>
            <person name="Gladieux P."/>
            <person name="Thoren M.H."/>
            <person name="Johannesson H."/>
        </authorList>
    </citation>
    <scope>NUCLEOTIDE SEQUENCE</scope>
    <source>
        <strain evidence="3">CBS 955.72</strain>
    </source>
</reference>
<dbReference type="Proteomes" id="UP001275084">
    <property type="component" value="Unassembled WGS sequence"/>
</dbReference>
<dbReference type="InterPro" id="IPR036291">
    <property type="entry name" value="NAD(P)-bd_dom_sf"/>
</dbReference>
<organism evidence="3 4">
    <name type="scientific">Lasiosphaeria hispida</name>
    <dbReference type="NCBI Taxonomy" id="260671"/>
    <lineage>
        <taxon>Eukaryota</taxon>
        <taxon>Fungi</taxon>
        <taxon>Dikarya</taxon>
        <taxon>Ascomycota</taxon>
        <taxon>Pezizomycotina</taxon>
        <taxon>Sordariomycetes</taxon>
        <taxon>Sordariomycetidae</taxon>
        <taxon>Sordariales</taxon>
        <taxon>Lasiosphaeriaceae</taxon>
        <taxon>Lasiosphaeria</taxon>
    </lineage>
</organism>
<dbReference type="Pfam" id="PF00106">
    <property type="entry name" value="adh_short"/>
    <property type="match status" value="1"/>
</dbReference>
<dbReference type="Gene3D" id="3.40.50.720">
    <property type="entry name" value="NAD(P)-binding Rossmann-like Domain"/>
    <property type="match status" value="1"/>
</dbReference>
<reference evidence="3" key="1">
    <citation type="journal article" date="2023" name="Mol. Phylogenet. Evol.">
        <title>Genome-scale phylogeny and comparative genomics of the fungal order Sordariales.</title>
        <authorList>
            <person name="Hensen N."/>
            <person name="Bonometti L."/>
            <person name="Westerberg I."/>
            <person name="Brannstrom I.O."/>
            <person name="Guillou S."/>
            <person name="Cros-Aarteil S."/>
            <person name="Calhoun S."/>
            <person name="Haridas S."/>
            <person name="Kuo A."/>
            <person name="Mondo S."/>
            <person name="Pangilinan J."/>
            <person name="Riley R."/>
            <person name="LaButti K."/>
            <person name="Andreopoulos B."/>
            <person name="Lipzen A."/>
            <person name="Chen C."/>
            <person name="Yan M."/>
            <person name="Daum C."/>
            <person name="Ng V."/>
            <person name="Clum A."/>
            <person name="Steindorff A."/>
            <person name="Ohm R.A."/>
            <person name="Martin F."/>
            <person name="Silar P."/>
            <person name="Natvig D.O."/>
            <person name="Lalanne C."/>
            <person name="Gautier V."/>
            <person name="Ament-Velasquez S.L."/>
            <person name="Kruys A."/>
            <person name="Hutchinson M.I."/>
            <person name="Powell A.J."/>
            <person name="Barry K."/>
            <person name="Miller A.N."/>
            <person name="Grigoriev I.V."/>
            <person name="Debuchy R."/>
            <person name="Gladieux P."/>
            <person name="Hiltunen Thoren M."/>
            <person name="Johannesson H."/>
        </authorList>
    </citation>
    <scope>NUCLEOTIDE SEQUENCE</scope>
    <source>
        <strain evidence="3">CBS 955.72</strain>
    </source>
</reference>
<comment type="similarity">
    <text evidence="1">Belongs to the short-chain dehydrogenases/reductases (SDR) family.</text>
</comment>
<dbReference type="GO" id="GO:0016491">
    <property type="term" value="F:oxidoreductase activity"/>
    <property type="evidence" value="ECO:0007669"/>
    <property type="project" value="UniProtKB-KW"/>
</dbReference>